<dbReference type="InParanoid" id="A0A059AW11"/>
<protein>
    <submittedName>
        <fullName evidence="1">Uncharacterized protein</fullName>
    </submittedName>
</protein>
<dbReference type="EMBL" id="KK198760">
    <property type="protein sequence ID" value="KCW57625.1"/>
    <property type="molecule type" value="Genomic_DNA"/>
</dbReference>
<sequence length="152" mass="17507">MAANCSAMFMSMLQSTTDIMKGNQIKFLQCLEVAKDEDVKSKYSRERSSIVHQSSRVNHAIGSLRIASIPHDSSFFIDVWRHLATSMLRINLHPVKSKIINIHHSVMTIQNYIPAATSPEKYPPHTTKRDLMSQHIRWKTQVRLMMCILQED</sequence>
<gene>
    <name evidence="1" type="ORF">EUGRSUZ_H00391</name>
</gene>
<reference evidence="1" key="1">
    <citation type="submission" date="2013-07" db="EMBL/GenBank/DDBJ databases">
        <title>The genome of Eucalyptus grandis.</title>
        <authorList>
            <person name="Schmutz J."/>
            <person name="Hayes R."/>
            <person name="Myburg A."/>
            <person name="Tuskan G."/>
            <person name="Grattapaglia D."/>
            <person name="Rokhsar D.S."/>
        </authorList>
    </citation>
    <scope>NUCLEOTIDE SEQUENCE</scope>
    <source>
        <tissue evidence="1">Leaf extractions</tissue>
    </source>
</reference>
<evidence type="ECO:0000313" key="1">
    <source>
        <dbReference type="EMBL" id="KCW57625.1"/>
    </source>
</evidence>
<proteinExistence type="predicted"/>
<organism evidence="1">
    <name type="scientific">Eucalyptus grandis</name>
    <name type="common">Flooded gum</name>
    <dbReference type="NCBI Taxonomy" id="71139"/>
    <lineage>
        <taxon>Eukaryota</taxon>
        <taxon>Viridiplantae</taxon>
        <taxon>Streptophyta</taxon>
        <taxon>Embryophyta</taxon>
        <taxon>Tracheophyta</taxon>
        <taxon>Spermatophyta</taxon>
        <taxon>Magnoliopsida</taxon>
        <taxon>eudicotyledons</taxon>
        <taxon>Gunneridae</taxon>
        <taxon>Pentapetalae</taxon>
        <taxon>rosids</taxon>
        <taxon>malvids</taxon>
        <taxon>Myrtales</taxon>
        <taxon>Myrtaceae</taxon>
        <taxon>Myrtoideae</taxon>
        <taxon>Eucalypteae</taxon>
        <taxon>Eucalyptus</taxon>
    </lineage>
</organism>
<name>A0A059AW11_EUCGR</name>
<accession>A0A059AW11</accession>
<dbReference type="Gramene" id="KCW57625">
    <property type="protein sequence ID" value="KCW57625"/>
    <property type="gene ID" value="EUGRSUZ_H00391"/>
</dbReference>
<dbReference type="AlphaFoldDB" id="A0A059AW11"/>